<evidence type="ECO:0000256" key="1">
    <source>
        <dbReference type="SAM" id="MobiDB-lite"/>
    </source>
</evidence>
<name>A0A8H7R356_9FUNG</name>
<feature type="region of interest" description="Disordered" evidence="1">
    <location>
        <begin position="252"/>
        <end position="278"/>
    </location>
</feature>
<feature type="compositionally biased region" description="Basic residues" evidence="1">
    <location>
        <begin position="265"/>
        <end position="278"/>
    </location>
</feature>
<proteinExistence type="predicted"/>
<accession>A0A8H7R356</accession>
<gene>
    <name evidence="2" type="ORF">INT47_011708</name>
</gene>
<comment type="caution">
    <text evidence="2">The sequence shown here is derived from an EMBL/GenBank/DDBJ whole genome shotgun (WGS) entry which is preliminary data.</text>
</comment>
<feature type="non-terminal residue" evidence="2">
    <location>
        <position position="1"/>
    </location>
</feature>
<protein>
    <submittedName>
        <fullName evidence="2">Uncharacterized protein</fullName>
    </submittedName>
</protein>
<organism evidence="2 3">
    <name type="scientific">Mucor saturninus</name>
    <dbReference type="NCBI Taxonomy" id="64648"/>
    <lineage>
        <taxon>Eukaryota</taxon>
        <taxon>Fungi</taxon>
        <taxon>Fungi incertae sedis</taxon>
        <taxon>Mucoromycota</taxon>
        <taxon>Mucoromycotina</taxon>
        <taxon>Mucoromycetes</taxon>
        <taxon>Mucorales</taxon>
        <taxon>Mucorineae</taxon>
        <taxon>Mucoraceae</taxon>
        <taxon>Mucor</taxon>
    </lineage>
</organism>
<reference evidence="2" key="1">
    <citation type="submission" date="2020-12" db="EMBL/GenBank/DDBJ databases">
        <title>Metabolic potential, ecology and presence of endohyphal bacteria is reflected in genomic diversity of Mucoromycotina.</title>
        <authorList>
            <person name="Muszewska A."/>
            <person name="Okrasinska A."/>
            <person name="Steczkiewicz K."/>
            <person name="Drgas O."/>
            <person name="Orlowska M."/>
            <person name="Perlinska-Lenart U."/>
            <person name="Aleksandrzak-Piekarczyk T."/>
            <person name="Szatraj K."/>
            <person name="Zielenkiewicz U."/>
            <person name="Pilsyk S."/>
            <person name="Malc E."/>
            <person name="Mieczkowski P."/>
            <person name="Kruszewska J.S."/>
            <person name="Biernat P."/>
            <person name="Pawlowska J."/>
        </authorList>
    </citation>
    <scope>NUCLEOTIDE SEQUENCE</scope>
    <source>
        <strain evidence="2">WA0000017839</strain>
    </source>
</reference>
<dbReference type="Proteomes" id="UP000603453">
    <property type="component" value="Unassembled WGS sequence"/>
</dbReference>
<dbReference type="AlphaFoldDB" id="A0A8H7R356"/>
<dbReference type="EMBL" id="JAEPRD010000050">
    <property type="protein sequence ID" value="KAG2203614.1"/>
    <property type="molecule type" value="Genomic_DNA"/>
</dbReference>
<feature type="compositionally biased region" description="Basic and acidic residues" evidence="1">
    <location>
        <begin position="252"/>
        <end position="264"/>
    </location>
</feature>
<dbReference type="OrthoDB" id="2268776at2759"/>
<sequence>VGILQCGTRYFYGSTCNALQSVASSAKPKFERTPVKAIVYCKNKADIIAGNREVEEEGEDEVAVEEENAAKNEMMSMVKDLTKDETQFGACVANASEASFTENNRPNFMIGTKVKSKDLYFFFVEVKRPQTTSAYQPEDDYVKLMKQLKDSIHKQLYLGVENPNSLGLLVEGYTCTLFQMMLFADGIYMPMAIDRFSLVEGSHHLVHLPSIDESFRFVKVLIANKKIITTVVNEKKTAGEKRMGRGRLRFSFETKFEAKSEPNTKPKKPKKKTNKTKQ</sequence>
<evidence type="ECO:0000313" key="3">
    <source>
        <dbReference type="Proteomes" id="UP000603453"/>
    </source>
</evidence>
<keyword evidence="3" id="KW-1185">Reference proteome</keyword>
<evidence type="ECO:0000313" key="2">
    <source>
        <dbReference type="EMBL" id="KAG2203614.1"/>
    </source>
</evidence>